<dbReference type="NCBIfam" id="TIGR00621">
    <property type="entry name" value="ssb"/>
    <property type="match status" value="1"/>
</dbReference>
<dbReference type="EMBL" id="JBHTKY010000016">
    <property type="protein sequence ID" value="MFD1166248.1"/>
    <property type="molecule type" value="Genomic_DNA"/>
</dbReference>
<dbReference type="PANTHER" id="PTHR10302">
    <property type="entry name" value="SINGLE-STRANDED DNA-BINDING PROTEIN"/>
    <property type="match status" value="1"/>
</dbReference>
<dbReference type="InterPro" id="IPR012340">
    <property type="entry name" value="NA-bd_OB-fold"/>
</dbReference>
<evidence type="ECO:0000256" key="3">
    <source>
        <dbReference type="RuleBase" id="RU000524"/>
    </source>
</evidence>
<dbReference type="RefSeq" id="WP_380896758.1">
    <property type="nucleotide sequence ID" value="NZ_JBHTKY010000016.1"/>
</dbReference>
<dbReference type="InterPro" id="IPR011344">
    <property type="entry name" value="ssDNA-bd"/>
</dbReference>
<keyword evidence="1 2" id="KW-0238">DNA-binding</keyword>
<dbReference type="PANTHER" id="PTHR10302:SF0">
    <property type="entry name" value="SINGLE-STRANDED DNA-BINDING PROTEIN, MITOCHONDRIAL"/>
    <property type="match status" value="1"/>
</dbReference>
<evidence type="ECO:0000313" key="4">
    <source>
        <dbReference type="EMBL" id="MFD1166248.1"/>
    </source>
</evidence>
<comment type="caution">
    <text evidence="4">The sequence shown here is derived from an EMBL/GenBank/DDBJ whole genome shotgun (WGS) entry which is preliminary data.</text>
</comment>
<sequence length="124" mass="14079">MSALKNSVQLLGRLGKEAEIKMSSTGAPYCFVNLVTNEYGTKKNGEQFEKSQWHRVAVCGDMTKIIQKKGKKGSLWLVQGSIVYRQFEGRDGNHQYTCEIRANRIMFLMDPMAMNKPMAEKVEV</sequence>
<dbReference type="GO" id="GO:0003677">
    <property type="term" value="F:DNA binding"/>
    <property type="evidence" value="ECO:0007669"/>
    <property type="project" value="UniProtKB-KW"/>
</dbReference>
<keyword evidence="5" id="KW-1185">Reference proteome</keyword>
<reference evidence="5" key="1">
    <citation type="journal article" date="2019" name="Int. J. Syst. Evol. Microbiol.">
        <title>The Global Catalogue of Microorganisms (GCM) 10K type strain sequencing project: providing services to taxonomists for standard genome sequencing and annotation.</title>
        <authorList>
            <consortium name="The Broad Institute Genomics Platform"/>
            <consortium name="The Broad Institute Genome Sequencing Center for Infectious Disease"/>
            <person name="Wu L."/>
            <person name="Ma J."/>
        </authorList>
    </citation>
    <scope>NUCLEOTIDE SEQUENCE [LARGE SCALE GENOMIC DNA]</scope>
    <source>
        <strain evidence="5">CCUG 52468</strain>
    </source>
</reference>
<proteinExistence type="predicted"/>
<protein>
    <recommendedName>
        <fullName evidence="2 3">Single-stranded DNA-binding protein</fullName>
    </recommendedName>
</protein>
<evidence type="ECO:0000256" key="2">
    <source>
        <dbReference type="PIRNR" id="PIRNR002070"/>
    </source>
</evidence>
<dbReference type="SUPFAM" id="SSF50249">
    <property type="entry name" value="Nucleic acid-binding proteins"/>
    <property type="match status" value="1"/>
</dbReference>
<dbReference type="InterPro" id="IPR000424">
    <property type="entry name" value="Primosome_PriB/ssb"/>
</dbReference>
<accession>A0ABW3RMK9</accession>
<dbReference type="Pfam" id="PF00436">
    <property type="entry name" value="SSB"/>
    <property type="match status" value="1"/>
</dbReference>
<name>A0ABW3RMK9_9SPHI</name>
<dbReference type="Proteomes" id="UP001597205">
    <property type="component" value="Unassembled WGS sequence"/>
</dbReference>
<gene>
    <name evidence="4" type="ORF">ACFQ2C_11580</name>
</gene>
<dbReference type="PROSITE" id="PS50935">
    <property type="entry name" value="SSB"/>
    <property type="match status" value="1"/>
</dbReference>
<dbReference type="Gene3D" id="2.40.50.140">
    <property type="entry name" value="Nucleic acid-binding proteins"/>
    <property type="match status" value="1"/>
</dbReference>
<dbReference type="PIRSF" id="PIRSF002070">
    <property type="entry name" value="SSB"/>
    <property type="match status" value="1"/>
</dbReference>
<evidence type="ECO:0000256" key="1">
    <source>
        <dbReference type="ARBA" id="ARBA00023125"/>
    </source>
</evidence>
<evidence type="ECO:0000313" key="5">
    <source>
        <dbReference type="Proteomes" id="UP001597205"/>
    </source>
</evidence>
<dbReference type="CDD" id="cd04496">
    <property type="entry name" value="SSB_OBF"/>
    <property type="match status" value="1"/>
</dbReference>
<organism evidence="4 5">
    <name type="scientific">Sphingobacterium daejeonense</name>
    <dbReference type="NCBI Taxonomy" id="371142"/>
    <lineage>
        <taxon>Bacteria</taxon>
        <taxon>Pseudomonadati</taxon>
        <taxon>Bacteroidota</taxon>
        <taxon>Sphingobacteriia</taxon>
        <taxon>Sphingobacteriales</taxon>
        <taxon>Sphingobacteriaceae</taxon>
        <taxon>Sphingobacterium</taxon>
    </lineage>
</organism>